<dbReference type="Pfam" id="PF22697">
    <property type="entry name" value="SOS1_NGEF_PH"/>
    <property type="match status" value="1"/>
</dbReference>
<feature type="region of interest" description="Disordered" evidence="1">
    <location>
        <begin position="943"/>
        <end position="969"/>
    </location>
</feature>
<dbReference type="PROSITE" id="PS50003">
    <property type="entry name" value="PH_DOMAIN"/>
    <property type="match status" value="1"/>
</dbReference>
<evidence type="ECO:0000259" key="2">
    <source>
        <dbReference type="PROSITE" id="PS50003"/>
    </source>
</evidence>
<feature type="region of interest" description="Disordered" evidence="1">
    <location>
        <begin position="283"/>
        <end position="353"/>
    </location>
</feature>
<dbReference type="InterPro" id="IPR000219">
    <property type="entry name" value="DH_dom"/>
</dbReference>
<feature type="compositionally biased region" description="Polar residues" evidence="1">
    <location>
        <begin position="420"/>
        <end position="434"/>
    </location>
</feature>
<name>A0ABQ9EDU9_TEGGR</name>
<sequence length="992" mass="114764">MSFLDTQIITWTRTHGEESLLKHAHLADNLKSIKTQQKEFEKFYFSAMKNRMMLLGVYCAKMDDIKHIKFRCYERTHIDKGNDLLEEASMLAQSGNFNELADFKEMTFGLKKHLQMFTSRLEETRERLESTTKCYHLLDKTYEWALEAMKYVASMKMEHCGTPEGLEKLLRSLELYLRDHPVMKEETFISMIGLARKLQNDRLIEQCSLAKSRCEETQKLLILRQTTLRRAREQMIHEQGVQCFSPKHRTTDFVKHDRDITSVSSSSLCSDVVIDRSVVKPRSYSTPEGMECSPQRRSVDSPKPVVRTSNTHHLEQYGLDKTPQNKTGLYGIDDENSVRTDDRSGDRTYARSDVGIGDRTEIRIGDFGDAIPKEEDQTCDKNVSPSRKNKDGRTNSMITGSTDSLPSLPEELEEGDDQRPTSPQLTSTPVPVNTHLSIQNRTIPDDSLPDVKLNGTDKSRRTLAHIMREMIQTERDYVYSLQYIIDHFIPELQRQDVPQALRGKSNVIFGNIEKIYQFHRQYFLTEVEMCERSPFQIAHYFIMHSLMNFDFCGFFCIHESQFYLYALYNKNKPRSDNLMAEYGKYFFRDKQLRLGDKMDLSSYLLKPVQRMGKYALLLKQMMKECPRSQQEYQDLKAAEQMVRFQLRHGNDLLAMDSLRECDVNLQEQGRLIRQDEFLVWQGRKKSMRHLFLFEDLVLFSKTYRGRNGGSDTYVYKYSLKASMSDIGLTADYGESGYKFELWFRKRSIGENYVLQAPSSEVKSVWHFSSMLCSSDIFPFLWISIMSFLFLTFVTEHRLTEMATMGIGNKPSLDIQPSADNIQDRFVNVNIGNRGEQKSVCWQNFLQRDLEGVRSIETTTIYEEIKLQSMHMYFHARTRNSIAVSSLEHYKDNYKRPHSIISVSSSNSSSNSSHSGVQGHRNLSSSHDASRFYGKSGATFLSNESGIGTDVSSGPEMDMSGRNVRHSPSRSVNRTAIDLFNSSRNSNYITEKF</sequence>
<keyword evidence="5" id="KW-1185">Reference proteome</keyword>
<evidence type="ECO:0000313" key="5">
    <source>
        <dbReference type="Proteomes" id="UP001217089"/>
    </source>
</evidence>
<feature type="compositionally biased region" description="Basic and acidic residues" evidence="1">
    <location>
        <begin position="336"/>
        <end position="353"/>
    </location>
</feature>
<dbReference type="EMBL" id="JARBDR010000917">
    <property type="protein sequence ID" value="KAJ8302596.1"/>
    <property type="molecule type" value="Genomic_DNA"/>
</dbReference>
<dbReference type="InterPro" id="IPR011993">
    <property type="entry name" value="PH-like_dom_sf"/>
</dbReference>
<dbReference type="InterPro" id="IPR001849">
    <property type="entry name" value="PH_domain"/>
</dbReference>
<feature type="domain" description="DH" evidence="3">
    <location>
        <begin position="462"/>
        <end position="652"/>
    </location>
</feature>
<protein>
    <submittedName>
        <fullName evidence="4">Uncharacterized protein</fullName>
    </submittedName>
</protein>
<evidence type="ECO:0000313" key="4">
    <source>
        <dbReference type="EMBL" id="KAJ8302596.1"/>
    </source>
</evidence>
<organism evidence="4 5">
    <name type="scientific">Tegillarca granosa</name>
    <name type="common">Malaysian cockle</name>
    <name type="synonym">Anadara granosa</name>
    <dbReference type="NCBI Taxonomy" id="220873"/>
    <lineage>
        <taxon>Eukaryota</taxon>
        <taxon>Metazoa</taxon>
        <taxon>Spiralia</taxon>
        <taxon>Lophotrochozoa</taxon>
        <taxon>Mollusca</taxon>
        <taxon>Bivalvia</taxon>
        <taxon>Autobranchia</taxon>
        <taxon>Pteriomorphia</taxon>
        <taxon>Arcoida</taxon>
        <taxon>Arcoidea</taxon>
        <taxon>Arcidae</taxon>
        <taxon>Tegillarca</taxon>
    </lineage>
</organism>
<gene>
    <name evidence="4" type="ORF">KUTeg_018992</name>
</gene>
<dbReference type="SMART" id="SM00325">
    <property type="entry name" value="RhoGEF"/>
    <property type="match status" value="1"/>
</dbReference>
<dbReference type="Pfam" id="PF00621">
    <property type="entry name" value="RhoGEF"/>
    <property type="match status" value="1"/>
</dbReference>
<dbReference type="PANTHER" id="PTHR45845">
    <property type="entry name" value="RHO GUANINE NUCLEOTIDE EXCHANGE FACTOR-RELATED"/>
    <property type="match status" value="1"/>
</dbReference>
<feature type="domain" description="PH" evidence="2">
    <location>
        <begin position="664"/>
        <end position="774"/>
    </location>
</feature>
<accession>A0ABQ9EDU9</accession>
<evidence type="ECO:0000259" key="3">
    <source>
        <dbReference type="PROSITE" id="PS50010"/>
    </source>
</evidence>
<feature type="region of interest" description="Disordered" evidence="1">
    <location>
        <begin position="365"/>
        <end position="434"/>
    </location>
</feature>
<dbReference type="Gene3D" id="1.20.900.10">
    <property type="entry name" value="Dbl homology (DH) domain"/>
    <property type="match status" value="1"/>
</dbReference>
<evidence type="ECO:0000256" key="1">
    <source>
        <dbReference type="SAM" id="MobiDB-lite"/>
    </source>
</evidence>
<dbReference type="PANTHER" id="PTHR45845:SF3">
    <property type="entry name" value="PURATROPHIN-1-LIKE, ISOFORM A"/>
    <property type="match status" value="1"/>
</dbReference>
<dbReference type="InterPro" id="IPR055251">
    <property type="entry name" value="SOS1_NGEF_PH"/>
</dbReference>
<dbReference type="Proteomes" id="UP001217089">
    <property type="component" value="Unassembled WGS sequence"/>
</dbReference>
<dbReference type="InterPro" id="IPR035899">
    <property type="entry name" value="DBL_dom_sf"/>
</dbReference>
<dbReference type="Gene3D" id="2.30.29.30">
    <property type="entry name" value="Pleckstrin-homology domain (PH domain)/Phosphotyrosine-binding domain (PTB)"/>
    <property type="match status" value="1"/>
</dbReference>
<dbReference type="SUPFAM" id="SSF48065">
    <property type="entry name" value="DBL homology domain (DH-domain)"/>
    <property type="match status" value="1"/>
</dbReference>
<dbReference type="PROSITE" id="PS50010">
    <property type="entry name" value="DH_2"/>
    <property type="match status" value="1"/>
</dbReference>
<feature type="region of interest" description="Disordered" evidence="1">
    <location>
        <begin position="900"/>
        <end position="927"/>
    </location>
</feature>
<dbReference type="InterPro" id="IPR052231">
    <property type="entry name" value="Rho_GEF_signaling-related"/>
</dbReference>
<comment type="caution">
    <text evidence="4">The sequence shown here is derived from an EMBL/GenBank/DDBJ whole genome shotgun (WGS) entry which is preliminary data.</text>
</comment>
<reference evidence="4 5" key="1">
    <citation type="submission" date="2022-12" db="EMBL/GenBank/DDBJ databases">
        <title>Chromosome-level genome of Tegillarca granosa.</title>
        <authorList>
            <person name="Kim J."/>
        </authorList>
    </citation>
    <scope>NUCLEOTIDE SEQUENCE [LARGE SCALE GENOMIC DNA]</scope>
    <source>
        <strain evidence="4">Teg-2019</strain>
        <tissue evidence="4">Adductor muscle</tissue>
    </source>
</reference>
<dbReference type="SUPFAM" id="SSF50729">
    <property type="entry name" value="PH domain-like"/>
    <property type="match status" value="1"/>
</dbReference>
<feature type="compositionally biased region" description="Polar residues" evidence="1">
    <location>
        <begin position="394"/>
        <end position="403"/>
    </location>
</feature>
<feature type="compositionally biased region" description="Low complexity" evidence="1">
    <location>
        <begin position="900"/>
        <end position="914"/>
    </location>
</feature>
<proteinExistence type="predicted"/>
<dbReference type="CDD" id="cd00160">
    <property type="entry name" value="RhoGEF"/>
    <property type="match status" value="1"/>
</dbReference>
<feature type="compositionally biased region" description="Basic and acidic residues" evidence="1">
    <location>
        <begin position="365"/>
        <end position="379"/>
    </location>
</feature>